<evidence type="ECO:0000256" key="2">
    <source>
        <dbReference type="ARBA" id="ARBA00022801"/>
    </source>
</evidence>
<dbReference type="PANTHER" id="PTHR21660">
    <property type="entry name" value="THIOESTERASE SUPERFAMILY MEMBER-RELATED"/>
    <property type="match status" value="1"/>
</dbReference>
<dbReference type="EMBL" id="ML179068">
    <property type="protein sequence ID" value="THV03372.1"/>
    <property type="molecule type" value="Genomic_DNA"/>
</dbReference>
<gene>
    <name evidence="4" type="ORF">K435DRAFT_775049</name>
</gene>
<accession>A0A4S8MKY0</accession>
<dbReference type="Gene3D" id="3.10.129.10">
    <property type="entry name" value="Hotdog Thioesterase"/>
    <property type="match status" value="1"/>
</dbReference>
<proteinExistence type="inferred from homology"/>
<dbReference type="InterPro" id="IPR039298">
    <property type="entry name" value="ACOT13"/>
</dbReference>
<dbReference type="OrthoDB" id="2831072at2759"/>
<dbReference type="Pfam" id="PF03061">
    <property type="entry name" value="4HBT"/>
    <property type="match status" value="1"/>
</dbReference>
<dbReference type="GO" id="GO:0047617">
    <property type="term" value="F:fatty acyl-CoA hydrolase activity"/>
    <property type="evidence" value="ECO:0007669"/>
    <property type="project" value="InterPro"/>
</dbReference>
<protein>
    <recommendedName>
        <fullName evidence="3">Thioesterase domain-containing protein</fullName>
    </recommendedName>
</protein>
<evidence type="ECO:0000313" key="5">
    <source>
        <dbReference type="Proteomes" id="UP000297245"/>
    </source>
</evidence>
<sequence length="182" mass="19590">MPDLDISRISGNAPDEIKQALGDPTSFFNIYADGRLKQSFGYTIMERLEVVEIDIVSKAEEPSRKEGRVVCQVVIDEDMLNGGGNLHGGCSAFLVDVCTTFALSALGLATMNDPLLAVSLNINTTLHSPAQKGDVLRIVNTSVQIGNRAMTAKCEIWSGTHHRLVASGTHIKMAPSPPKTKL</sequence>
<dbReference type="Proteomes" id="UP000297245">
    <property type="component" value="Unassembled WGS sequence"/>
</dbReference>
<dbReference type="NCBIfam" id="TIGR00369">
    <property type="entry name" value="unchar_dom_1"/>
    <property type="match status" value="1"/>
</dbReference>
<name>A0A4S8MKY0_DENBC</name>
<dbReference type="InterPro" id="IPR029069">
    <property type="entry name" value="HotDog_dom_sf"/>
</dbReference>
<evidence type="ECO:0000313" key="4">
    <source>
        <dbReference type="EMBL" id="THV03372.1"/>
    </source>
</evidence>
<dbReference type="PANTHER" id="PTHR21660:SF1">
    <property type="entry name" value="ACYL-COENZYME A THIOESTERASE 13"/>
    <property type="match status" value="1"/>
</dbReference>
<evidence type="ECO:0000256" key="1">
    <source>
        <dbReference type="ARBA" id="ARBA00008324"/>
    </source>
</evidence>
<keyword evidence="2" id="KW-0378">Hydrolase</keyword>
<reference evidence="4 5" key="1">
    <citation type="journal article" date="2019" name="Nat. Ecol. Evol.">
        <title>Megaphylogeny resolves global patterns of mushroom evolution.</title>
        <authorList>
            <person name="Varga T."/>
            <person name="Krizsan K."/>
            <person name="Foldi C."/>
            <person name="Dima B."/>
            <person name="Sanchez-Garcia M."/>
            <person name="Sanchez-Ramirez S."/>
            <person name="Szollosi G.J."/>
            <person name="Szarkandi J.G."/>
            <person name="Papp V."/>
            <person name="Albert L."/>
            <person name="Andreopoulos W."/>
            <person name="Angelini C."/>
            <person name="Antonin V."/>
            <person name="Barry K.W."/>
            <person name="Bougher N.L."/>
            <person name="Buchanan P."/>
            <person name="Buyck B."/>
            <person name="Bense V."/>
            <person name="Catcheside P."/>
            <person name="Chovatia M."/>
            <person name="Cooper J."/>
            <person name="Damon W."/>
            <person name="Desjardin D."/>
            <person name="Finy P."/>
            <person name="Geml J."/>
            <person name="Haridas S."/>
            <person name="Hughes K."/>
            <person name="Justo A."/>
            <person name="Karasinski D."/>
            <person name="Kautmanova I."/>
            <person name="Kiss B."/>
            <person name="Kocsube S."/>
            <person name="Kotiranta H."/>
            <person name="LaButti K.M."/>
            <person name="Lechner B.E."/>
            <person name="Liimatainen K."/>
            <person name="Lipzen A."/>
            <person name="Lukacs Z."/>
            <person name="Mihaltcheva S."/>
            <person name="Morgado L.N."/>
            <person name="Niskanen T."/>
            <person name="Noordeloos M.E."/>
            <person name="Ohm R.A."/>
            <person name="Ortiz-Santana B."/>
            <person name="Ovrebo C."/>
            <person name="Racz N."/>
            <person name="Riley R."/>
            <person name="Savchenko A."/>
            <person name="Shiryaev A."/>
            <person name="Soop K."/>
            <person name="Spirin V."/>
            <person name="Szebenyi C."/>
            <person name="Tomsovsky M."/>
            <person name="Tulloss R.E."/>
            <person name="Uehling J."/>
            <person name="Grigoriev I.V."/>
            <person name="Vagvolgyi C."/>
            <person name="Papp T."/>
            <person name="Martin F.M."/>
            <person name="Miettinen O."/>
            <person name="Hibbett D.S."/>
            <person name="Nagy L.G."/>
        </authorList>
    </citation>
    <scope>NUCLEOTIDE SEQUENCE [LARGE SCALE GENOMIC DNA]</scope>
    <source>
        <strain evidence="4 5">CBS 962.96</strain>
    </source>
</reference>
<feature type="domain" description="Thioesterase" evidence="3">
    <location>
        <begin position="83"/>
        <end position="162"/>
    </location>
</feature>
<evidence type="ECO:0000259" key="3">
    <source>
        <dbReference type="Pfam" id="PF03061"/>
    </source>
</evidence>
<comment type="similarity">
    <text evidence="1">Belongs to the thioesterase PaaI family.</text>
</comment>
<dbReference type="InterPro" id="IPR006683">
    <property type="entry name" value="Thioestr_dom"/>
</dbReference>
<dbReference type="SUPFAM" id="SSF54637">
    <property type="entry name" value="Thioesterase/thiol ester dehydrase-isomerase"/>
    <property type="match status" value="1"/>
</dbReference>
<keyword evidence="5" id="KW-1185">Reference proteome</keyword>
<dbReference type="AlphaFoldDB" id="A0A4S8MKY0"/>
<organism evidence="4 5">
    <name type="scientific">Dendrothele bispora (strain CBS 962.96)</name>
    <dbReference type="NCBI Taxonomy" id="1314807"/>
    <lineage>
        <taxon>Eukaryota</taxon>
        <taxon>Fungi</taxon>
        <taxon>Dikarya</taxon>
        <taxon>Basidiomycota</taxon>
        <taxon>Agaricomycotina</taxon>
        <taxon>Agaricomycetes</taxon>
        <taxon>Agaricomycetidae</taxon>
        <taxon>Agaricales</taxon>
        <taxon>Agaricales incertae sedis</taxon>
        <taxon>Dendrothele</taxon>
    </lineage>
</organism>
<dbReference type="InterPro" id="IPR003736">
    <property type="entry name" value="PAAI_dom"/>
</dbReference>